<feature type="chain" id="PRO_5046149691" description="Peptidase S74 domain-containing protein" evidence="1">
    <location>
        <begin position="26"/>
        <end position="320"/>
    </location>
</feature>
<reference evidence="2 3" key="1">
    <citation type="submission" date="2021-03" db="EMBL/GenBank/DDBJ databases">
        <title>Assistant Professor.</title>
        <authorList>
            <person name="Huq M.A."/>
        </authorList>
    </citation>
    <scope>NUCLEOTIDE SEQUENCE [LARGE SCALE GENOMIC DNA]</scope>
    <source>
        <strain evidence="2 3">MAH-29</strain>
    </source>
</reference>
<comment type="caution">
    <text evidence="2">The sequence shown here is derived from an EMBL/GenBank/DDBJ whole genome shotgun (WGS) entry which is preliminary data.</text>
</comment>
<keyword evidence="1" id="KW-0732">Signal</keyword>
<organism evidence="2 3">
    <name type="scientific">Niastella soli</name>
    <dbReference type="NCBI Taxonomy" id="2821487"/>
    <lineage>
        <taxon>Bacteria</taxon>
        <taxon>Pseudomonadati</taxon>
        <taxon>Bacteroidota</taxon>
        <taxon>Chitinophagia</taxon>
        <taxon>Chitinophagales</taxon>
        <taxon>Chitinophagaceae</taxon>
        <taxon>Niastella</taxon>
    </lineage>
</organism>
<feature type="signal peptide" evidence="1">
    <location>
        <begin position="1"/>
        <end position="25"/>
    </location>
</feature>
<evidence type="ECO:0008006" key="4">
    <source>
        <dbReference type="Google" id="ProtNLM"/>
    </source>
</evidence>
<accession>A0ABS3Z3D4</accession>
<dbReference type="RefSeq" id="WP_209143484.1">
    <property type="nucleotide sequence ID" value="NZ_JAGHKO010000014.1"/>
</dbReference>
<name>A0ABS3Z3D4_9BACT</name>
<dbReference type="Proteomes" id="UP000677244">
    <property type="component" value="Unassembled WGS sequence"/>
</dbReference>
<evidence type="ECO:0000256" key="1">
    <source>
        <dbReference type="SAM" id="SignalP"/>
    </source>
</evidence>
<dbReference type="EMBL" id="JAGHKO010000014">
    <property type="protein sequence ID" value="MBO9204678.1"/>
    <property type="molecule type" value="Genomic_DNA"/>
</dbReference>
<proteinExistence type="predicted"/>
<gene>
    <name evidence="2" type="ORF">J7I42_30600</name>
</gene>
<protein>
    <recommendedName>
        <fullName evidence="4">Peptidase S74 domain-containing protein</fullName>
    </recommendedName>
</protein>
<keyword evidence="3" id="KW-1185">Reference proteome</keyword>
<evidence type="ECO:0000313" key="3">
    <source>
        <dbReference type="Proteomes" id="UP000677244"/>
    </source>
</evidence>
<sequence length="320" mass="34227">MKFRIISSNLICLAFISFCSLPLSAQWLYNAAAGTEIFTGKVGIGTTTPQALLDLGTGAGGKRLFVYNNIATNVQAGFGIDMSGNGRELAVFHPTSNGSDGDISFGKVLENTGAYTENMRITGDGKVGIGTGTVAPQGRLHVADATNPAAITLGVDATAGGYTTLVTFLSTVSNGYAGLQAVKSSGSSWGDLILNRDGGNIGIGTANPQAKLSVKGDILAQKVKVTLTGWSDYVFYPEYRLRPLNEVEQYIKQYHHLPEVVSAEEVEKNGVDVGDNQATLLKKIEELTLYVIEQDKKIKEMEALKKEVAELKAVIREMRN</sequence>
<evidence type="ECO:0000313" key="2">
    <source>
        <dbReference type="EMBL" id="MBO9204678.1"/>
    </source>
</evidence>